<dbReference type="PANTHER" id="PTHR24409">
    <property type="entry name" value="ZINC FINGER PROTEIN 142"/>
    <property type="match status" value="1"/>
</dbReference>
<evidence type="ECO:0000256" key="5">
    <source>
        <dbReference type="PROSITE-ProRule" id="PRU00042"/>
    </source>
</evidence>
<dbReference type="InterPro" id="IPR036236">
    <property type="entry name" value="Znf_C2H2_sf"/>
</dbReference>
<evidence type="ECO:0000256" key="2">
    <source>
        <dbReference type="ARBA" id="ARBA00022737"/>
    </source>
</evidence>
<feature type="domain" description="C2H2-type" evidence="6">
    <location>
        <begin position="183"/>
        <end position="206"/>
    </location>
</feature>
<dbReference type="GO" id="GO:0000981">
    <property type="term" value="F:DNA-binding transcription factor activity, RNA polymerase II-specific"/>
    <property type="evidence" value="ECO:0007669"/>
    <property type="project" value="TreeGrafter"/>
</dbReference>
<protein>
    <submittedName>
        <fullName evidence="7">CSON004610 protein</fullName>
    </submittedName>
</protein>
<sequence>MKFKEKGFSRSNAISCQGHRPIKGFDSIRLQHNLVITEITELKPIYKHWKNGEYRYFCPRCSAKYKHEGPVIYHLRECGVGAQCPYCPKVVTQRRNLAEHGSVPLKMDLHILFVTFPMYNYNLWTDFMSFGFGALADDSSSSISKLNRKNGQNFQCVKCGKWYSTKNIMLRHMNHECGVEKNIQCKYCSKMFLRKWNLKQHVKRIHENAINVIPQVEINTDGIMPKVDMGNHHHMQKMELSGNMMPKMEMANLMAKGGL</sequence>
<keyword evidence="1" id="KW-0479">Metal-binding</keyword>
<dbReference type="PROSITE" id="PS50157">
    <property type="entry name" value="ZINC_FINGER_C2H2_2"/>
    <property type="match status" value="1"/>
</dbReference>
<dbReference type="GO" id="GO:0005634">
    <property type="term" value="C:nucleus"/>
    <property type="evidence" value="ECO:0007669"/>
    <property type="project" value="TreeGrafter"/>
</dbReference>
<dbReference type="AlphaFoldDB" id="A0A336MPB0"/>
<evidence type="ECO:0000313" key="7">
    <source>
        <dbReference type="EMBL" id="SSX32176.1"/>
    </source>
</evidence>
<dbReference type="PROSITE" id="PS00028">
    <property type="entry name" value="ZINC_FINGER_C2H2_1"/>
    <property type="match status" value="1"/>
</dbReference>
<dbReference type="Gene3D" id="3.30.160.60">
    <property type="entry name" value="Classic Zinc Finger"/>
    <property type="match status" value="2"/>
</dbReference>
<evidence type="ECO:0000259" key="6">
    <source>
        <dbReference type="PROSITE" id="PS50157"/>
    </source>
</evidence>
<dbReference type="GO" id="GO:0008270">
    <property type="term" value="F:zinc ion binding"/>
    <property type="evidence" value="ECO:0007669"/>
    <property type="project" value="UniProtKB-KW"/>
</dbReference>
<accession>A0A336MPB0</accession>
<reference evidence="7" key="1">
    <citation type="submission" date="2018-07" db="EMBL/GenBank/DDBJ databases">
        <authorList>
            <person name="Quirk P.G."/>
            <person name="Krulwich T.A."/>
        </authorList>
    </citation>
    <scope>NUCLEOTIDE SEQUENCE</scope>
</reference>
<dbReference type="GO" id="GO:0000977">
    <property type="term" value="F:RNA polymerase II transcription regulatory region sequence-specific DNA binding"/>
    <property type="evidence" value="ECO:0007669"/>
    <property type="project" value="TreeGrafter"/>
</dbReference>
<proteinExistence type="predicted"/>
<keyword evidence="4" id="KW-0862">Zinc</keyword>
<dbReference type="Pfam" id="PF00096">
    <property type="entry name" value="zf-C2H2"/>
    <property type="match status" value="2"/>
</dbReference>
<dbReference type="InterPro" id="IPR013087">
    <property type="entry name" value="Znf_C2H2_type"/>
</dbReference>
<dbReference type="VEuPathDB" id="VectorBase:CSON004610"/>
<dbReference type="SUPFAM" id="SSF57667">
    <property type="entry name" value="beta-beta-alpha zinc fingers"/>
    <property type="match status" value="1"/>
</dbReference>
<keyword evidence="3 5" id="KW-0863">Zinc-finger</keyword>
<dbReference type="PANTHER" id="PTHR24409:SF295">
    <property type="entry name" value="AZ2-RELATED"/>
    <property type="match status" value="1"/>
</dbReference>
<evidence type="ECO:0000256" key="4">
    <source>
        <dbReference type="ARBA" id="ARBA00022833"/>
    </source>
</evidence>
<dbReference type="EMBL" id="UFQT01001935">
    <property type="protein sequence ID" value="SSX32176.1"/>
    <property type="molecule type" value="Genomic_DNA"/>
</dbReference>
<evidence type="ECO:0000256" key="1">
    <source>
        <dbReference type="ARBA" id="ARBA00022723"/>
    </source>
</evidence>
<gene>
    <name evidence="7" type="primary">CSON004610</name>
</gene>
<dbReference type="SMART" id="SM00355">
    <property type="entry name" value="ZnF_C2H2"/>
    <property type="match status" value="4"/>
</dbReference>
<organism evidence="7">
    <name type="scientific">Culicoides sonorensis</name>
    <name type="common">Biting midge</name>
    <dbReference type="NCBI Taxonomy" id="179676"/>
    <lineage>
        <taxon>Eukaryota</taxon>
        <taxon>Metazoa</taxon>
        <taxon>Ecdysozoa</taxon>
        <taxon>Arthropoda</taxon>
        <taxon>Hexapoda</taxon>
        <taxon>Insecta</taxon>
        <taxon>Pterygota</taxon>
        <taxon>Neoptera</taxon>
        <taxon>Endopterygota</taxon>
        <taxon>Diptera</taxon>
        <taxon>Nematocera</taxon>
        <taxon>Chironomoidea</taxon>
        <taxon>Ceratopogonidae</taxon>
        <taxon>Ceratopogoninae</taxon>
        <taxon>Culicoides</taxon>
        <taxon>Monoculicoides</taxon>
    </lineage>
</organism>
<name>A0A336MPB0_CULSO</name>
<evidence type="ECO:0000256" key="3">
    <source>
        <dbReference type="ARBA" id="ARBA00022771"/>
    </source>
</evidence>
<keyword evidence="2" id="KW-0677">Repeat</keyword>